<evidence type="ECO:0000256" key="4">
    <source>
        <dbReference type="ARBA" id="ARBA00022691"/>
    </source>
</evidence>
<dbReference type="Proteomes" id="UP000002033">
    <property type="component" value="Chromosome"/>
</dbReference>
<dbReference type="EC" id="2.1.1.80" evidence="5"/>
<dbReference type="GO" id="GO:0008983">
    <property type="term" value="F:protein-glutamate O-methyltransferase activity"/>
    <property type="evidence" value="ECO:0007669"/>
    <property type="project" value="UniProtKB-EC"/>
</dbReference>
<feature type="binding site" evidence="6">
    <location>
        <begin position="236"/>
        <end position="237"/>
    </location>
    <ligand>
        <name>S-adenosyl-L-methionine</name>
        <dbReference type="ChEBI" id="CHEBI:59789"/>
    </ligand>
</feature>
<dbReference type="RefSeq" id="WP_013217021.1">
    <property type="nucleotide sequence ID" value="NC_014313.1"/>
</dbReference>
<comment type="catalytic activity">
    <reaction evidence="1 5">
        <text>L-glutamyl-[protein] + S-adenosyl-L-methionine = [protein]-L-glutamate 5-O-methyl ester + S-adenosyl-L-homocysteine</text>
        <dbReference type="Rhea" id="RHEA:24452"/>
        <dbReference type="Rhea" id="RHEA-COMP:10208"/>
        <dbReference type="Rhea" id="RHEA-COMP:10311"/>
        <dbReference type="ChEBI" id="CHEBI:29973"/>
        <dbReference type="ChEBI" id="CHEBI:57856"/>
        <dbReference type="ChEBI" id="CHEBI:59789"/>
        <dbReference type="ChEBI" id="CHEBI:82795"/>
        <dbReference type="EC" id="2.1.1.80"/>
    </reaction>
</comment>
<dbReference type="eggNOG" id="COG1352">
    <property type="taxonomic scope" value="Bacteria"/>
</dbReference>
<dbReference type="PRINTS" id="PR00996">
    <property type="entry name" value="CHERMTFRASE"/>
</dbReference>
<reference evidence="9" key="1">
    <citation type="journal article" date="2011" name="J. Bacteriol.">
        <title>Genome sequences of eight morphologically diverse alphaproteobacteria.</title>
        <authorList>
            <consortium name="US DOE Joint Genome Institute"/>
            <person name="Brown P.J."/>
            <person name="Kysela D.T."/>
            <person name="Buechlein A."/>
            <person name="Hemmerich C."/>
            <person name="Brun Y.V."/>
        </authorList>
    </citation>
    <scope>NUCLEOTIDE SEQUENCE [LARGE SCALE GENOMIC DNA]</scope>
    <source>
        <strain evidence="9">ATCC 51888 / DSM 1869 / NCIB 11706 / TK 0415</strain>
    </source>
</reference>
<dbReference type="AlphaFoldDB" id="D8JVY3"/>
<keyword evidence="3 5" id="KW-0808">Transferase</keyword>
<dbReference type="SUPFAM" id="SSF47757">
    <property type="entry name" value="Chemotaxis receptor methyltransferase CheR, N-terminal domain"/>
    <property type="match status" value="1"/>
</dbReference>
<dbReference type="SMART" id="SM00138">
    <property type="entry name" value="MeTrc"/>
    <property type="match status" value="1"/>
</dbReference>
<feature type="binding site" evidence="6">
    <location>
        <position position="94"/>
    </location>
    <ligand>
        <name>S-adenosyl-L-methionine</name>
        <dbReference type="ChEBI" id="CHEBI:59789"/>
    </ligand>
</feature>
<sequence length="296" mass="32825">MTLAVQRAPARAADAPLVTGEFAFAAADFRAIAEIAKAEAGIDLPESKATLVYSRLAKRLRSLGLPNFTEYLDRVHGDEQERGNMIAALTTNVTRFFREPHHFEYLKKNILEPRAAHIRKGGRLRLWSSACSTGQEPYSMALTVLSVFPDARQLDIRILATDLNPNVVAHGKRGLYRNEEVAEVPQALRTKWLEPVAGDADSMRVGEAARALVAFRELNLMGNWPFKGPFDAIFCRNVAIYFDHETQGKIWKRLAGLLADGGDLYIGHSERVSGSAMNILTANGVTSYRKKSDAQR</sequence>
<dbReference type="InterPro" id="IPR026024">
    <property type="entry name" value="Chemotaxis_MeTrfase_CheR"/>
</dbReference>
<dbReference type="HOGENOM" id="CLU_025854_0_0_5"/>
<evidence type="ECO:0000313" key="8">
    <source>
        <dbReference type="EMBL" id="ADJ24862.1"/>
    </source>
</evidence>
<evidence type="ECO:0000256" key="3">
    <source>
        <dbReference type="ARBA" id="ARBA00022679"/>
    </source>
</evidence>
<dbReference type="PANTHER" id="PTHR24422:SF19">
    <property type="entry name" value="CHEMOTAXIS PROTEIN METHYLTRANSFERASE"/>
    <property type="match status" value="1"/>
</dbReference>
<feature type="binding site" evidence="6">
    <location>
        <position position="92"/>
    </location>
    <ligand>
        <name>S-adenosyl-L-methionine</name>
        <dbReference type="ChEBI" id="CHEBI:59789"/>
    </ligand>
</feature>
<feature type="domain" description="CheR-type methyltransferase" evidence="7">
    <location>
        <begin position="17"/>
        <end position="293"/>
    </location>
</feature>
<feature type="binding site" evidence="6">
    <location>
        <position position="162"/>
    </location>
    <ligand>
        <name>S-adenosyl-L-methionine</name>
        <dbReference type="ChEBI" id="CHEBI:59789"/>
    </ligand>
</feature>
<evidence type="ECO:0000256" key="6">
    <source>
        <dbReference type="PIRSR" id="PIRSR000410-1"/>
    </source>
</evidence>
<evidence type="ECO:0000256" key="5">
    <source>
        <dbReference type="PIRNR" id="PIRNR000410"/>
    </source>
</evidence>
<organism evidence="8 9">
    <name type="scientific">Hyphomicrobium denitrificans (strain ATCC 51888 / DSM 1869 / NCIMB 11706 / TK 0415)</name>
    <dbReference type="NCBI Taxonomy" id="582899"/>
    <lineage>
        <taxon>Bacteria</taxon>
        <taxon>Pseudomonadati</taxon>
        <taxon>Pseudomonadota</taxon>
        <taxon>Alphaproteobacteria</taxon>
        <taxon>Hyphomicrobiales</taxon>
        <taxon>Hyphomicrobiaceae</taxon>
        <taxon>Hyphomicrobium</taxon>
    </lineage>
</organism>
<dbReference type="InterPro" id="IPR050903">
    <property type="entry name" value="Bact_Chemotaxis_MeTrfase"/>
</dbReference>
<dbReference type="PANTHER" id="PTHR24422">
    <property type="entry name" value="CHEMOTAXIS PROTEIN METHYLTRANSFERASE"/>
    <property type="match status" value="1"/>
</dbReference>
<dbReference type="Pfam" id="PF01739">
    <property type="entry name" value="CheR"/>
    <property type="match status" value="1"/>
</dbReference>
<dbReference type="PROSITE" id="PS50123">
    <property type="entry name" value="CHER"/>
    <property type="match status" value="1"/>
</dbReference>
<dbReference type="KEGG" id="hdn:Hden_3067"/>
<dbReference type="Gene3D" id="3.40.50.150">
    <property type="entry name" value="Vaccinia Virus protein VP39"/>
    <property type="match status" value="1"/>
</dbReference>
<feature type="binding site" evidence="6">
    <location>
        <position position="136"/>
    </location>
    <ligand>
        <name>S-adenosyl-L-methionine</name>
        <dbReference type="ChEBI" id="CHEBI:59789"/>
    </ligand>
</feature>
<dbReference type="InterPro" id="IPR022642">
    <property type="entry name" value="CheR_C"/>
</dbReference>
<accession>D8JVY3</accession>
<dbReference type="InterPro" id="IPR000780">
    <property type="entry name" value="CheR_MeTrfase"/>
</dbReference>
<evidence type="ECO:0000313" key="9">
    <source>
        <dbReference type="Proteomes" id="UP000002033"/>
    </source>
</evidence>
<proteinExistence type="predicted"/>
<keyword evidence="2 5" id="KW-0489">Methyltransferase</keyword>
<dbReference type="GO" id="GO:0032259">
    <property type="term" value="P:methylation"/>
    <property type="evidence" value="ECO:0007669"/>
    <property type="project" value="UniProtKB-KW"/>
</dbReference>
<dbReference type="OrthoDB" id="9816309at2"/>
<keyword evidence="4 5" id="KW-0949">S-adenosyl-L-methionine</keyword>
<keyword evidence="9" id="KW-1185">Reference proteome</keyword>
<dbReference type="Pfam" id="PF03705">
    <property type="entry name" value="CheR_N"/>
    <property type="match status" value="1"/>
</dbReference>
<dbReference type="InterPro" id="IPR022641">
    <property type="entry name" value="CheR_N"/>
</dbReference>
<feature type="binding site" evidence="6">
    <location>
        <position position="98"/>
    </location>
    <ligand>
        <name>S-adenosyl-L-methionine</name>
        <dbReference type="ChEBI" id="CHEBI:59789"/>
    </ligand>
</feature>
<dbReference type="STRING" id="582899.Hden_3067"/>
<dbReference type="EMBL" id="CP002083">
    <property type="protein sequence ID" value="ADJ24862.1"/>
    <property type="molecule type" value="Genomic_DNA"/>
</dbReference>
<dbReference type="Gene3D" id="1.10.155.10">
    <property type="entry name" value="Chemotaxis receptor methyltransferase CheR, N-terminal domain"/>
    <property type="match status" value="1"/>
</dbReference>
<comment type="function">
    <text evidence="5">Methylation of the membrane-bound methyl-accepting chemotaxis proteins (MCP) to form gamma-glutamyl methyl ester residues in MCP.</text>
</comment>
<name>D8JVY3_HYPDA</name>
<gene>
    <name evidence="8" type="ordered locus">Hden_3067</name>
</gene>
<evidence type="ECO:0000259" key="7">
    <source>
        <dbReference type="PROSITE" id="PS50123"/>
    </source>
</evidence>
<feature type="binding site" evidence="6">
    <location>
        <begin position="219"/>
        <end position="220"/>
    </location>
    <ligand>
        <name>S-adenosyl-L-methionine</name>
        <dbReference type="ChEBI" id="CHEBI:59789"/>
    </ligand>
</feature>
<dbReference type="SUPFAM" id="SSF53335">
    <property type="entry name" value="S-adenosyl-L-methionine-dependent methyltransferases"/>
    <property type="match status" value="1"/>
</dbReference>
<dbReference type="PIRSF" id="PIRSF000410">
    <property type="entry name" value="CheR"/>
    <property type="match status" value="1"/>
</dbReference>
<protein>
    <recommendedName>
        <fullName evidence="5">Chemotaxis protein methyltransferase</fullName>
        <ecNumber evidence="5">2.1.1.80</ecNumber>
    </recommendedName>
</protein>
<dbReference type="InterPro" id="IPR029063">
    <property type="entry name" value="SAM-dependent_MTases_sf"/>
</dbReference>
<evidence type="ECO:0000256" key="1">
    <source>
        <dbReference type="ARBA" id="ARBA00001541"/>
    </source>
</evidence>
<dbReference type="InterPro" id="IPR036804">
    <property type="entry name" value="CheR_N_sf"/>
</dbReference>
<evidence type="ECO:0000256" key="2">
    <source>
        <dbReference type="ARBA" id="ARBA00022603"/>
    </source>
</evidence>